<evidence type="ECO:0000256" key="2">
    <source>
        <dbReference type="ARBA" id="ARBA00022475"/>
    </source>
</evidence>
<evidence type="ECO:0000256" key="4">
    <source>
        <dbReference type="ARBA" id="ARBA00022989"/>
    </source>
</evidence>
<comment type="subcellular location">
    <subcellularLocation>
        <location evidence="1">Cell membrane</location>
        <topology evidence="1">Multi-pass membrane protein</topology>
    </subcellularLocation>
</comment>
<dbReference type="EMBL" id="QVNQ01000001">
    <property type="protein sequence ID" value="RFS87445.1"/>
    <property type="molecule type" value="Genomic_DNA"/>
</dbReference>
<dbReference type="CDD" id="cd17324">
    <property type="entry name" value="MFS_NepI_like"/>
    <property type="match status" value="1"/>
</dbReference>
<organism evidence="9 10">
    <name type="scientific">Actinomadura spongiicola</name>
    <dbReference type="NCBI Taxonomy" id="2303421"/>
    <lineage>
        <taxon>Bacteria</taxon>
        <taxon>Bacillati</taxon>
        <taxon>Actinomycetota</taxon>
        <taxon>Actinomycetes</taxon>
        <taxon>Streptosporangiales</taxon>
        <taxon>Thermomonosporaceae</taxon>
        <taxon>Actinomadura</taxon>
    </lineage>
</organism>
<evidence type="ECO:0000256" key="5">
    <source>
        <dbReference type="ARBA" id="ARBA00023136"/>
    </source>
</evidence>
<dbReference type="InterPro" id="IPR036259">
    <property type="entry name" value="MFS_trans_sf"/>
</dbReference>
<feature type="transmembrane region" description="Helical" evidence="7">
    <location>
        <begin position="21"/>
        <end position="41"/>
    </location>
</feature>
<feature type="transmembrane region" description="Helical" evidence="7">
    <location>
        <begin position="216"/>
        <end position="238"/>
    </location>
</feature>
<dbReference type="PROSITE" id="PS50850">
    <property type="entry name" value="MFS"/>
    <property type="match status" value="1"/>
</dbReference>
<feature type="transmembrane region" description="Helical" evidence="7">
    <location>
        <begin position="281"/>
        <end position="298"/>
    </location>
</feature>
<protein>
    <submittedName>
        <fullName evidence="9">MFS transporter</fullName>
    </submittedName>
</protein>
<feature type="region of interest" description="Disordered" evidence="6">
    <location>
        <begin position="399"/>
        <end position="418"/>
    </location>
</feature>
<reference evidence="9 10" key="1">
    <citation type="submission" date="2018-08" db="EMBL/GenBank/DDBJ databases">
        <title>Actinomadura spongicola sp. nov., isolated from marine sponge Leucetta chagosensis.</title>
        <authorList>
            <person name="Li L."/>
            <person name="Lin H.W."/>
        </authorList>
    </citation>
    <scope>NUCLEOTIDE SEQUENCE [LARGE SCALE GENOMIC DNA]</scope>
    <source>
        <strain evidence="9 10">LHW52907</strain>
    </source>
</reference>
<dbReference type="SUPFAM" id="SSF103473">
    <property type="entry name" value="MFS general substrate transporter"/>
    <property type="match status" value="1"/>
</dbReference>
<keyword evidence="10" id="KW-1185">Reference proteome</keyword>
<name>A0A372GQ50_9ACTN</name>
<evidence type="ECO:0000256" key="7">
    <source>
        <dbReference type="SAM" id="Phobius"/>
    </source>
</evidence>
<dbReference type="InterPro" id="IPR050189">
    <property type="entry name" value="MFS_Efflux_Transporters"/>
</dbReference>
<evidence type="ECO:0000256" key="1">
    <source>
        <dbReference type="ARBA" id="ARBA00004651"/>
    </source>
</evidence>
<feature type="transmembrane region" description="Helical" evidence="7">
    <location>
        <begin position="342"/>
        <end position="362"/>
    </location>
</feature>
<keyword evidence="3 7" id="KW-0812">Transmembrane</keyword>
<dbReference type="RefSeq" id="WP_117397893.1">
    <property type="nucleotide sequence ID" value="NZ_QVNQ01000001.1"/>
</dbReference>
<feature type="compositionally biased region" description="Low complexity" evidence="6">
    <location>
        <begin position="403"/>
        <end position="418"/>
    </location>
</feature>
<dbReference type="Gene3D" id="1.20.1250.20">
    <property type="entry name" value="MFS general substrate transporter like domains"/>
    <property type="match status" value="2"/>
</dbReference>
<gene>
    <name evidence="9" type="ORF">D0T12_04270</name>
</gene>
<evidence type="ECO:0000259" key="8">
    <source>
        <dbReference type="PROSITE" id="PS50850"/>
    </source>
</evidence>
<feature type="transmembrane region" description="Helical" evidence="7">
    <location>
        <begin position="115"/>
        <end position="137"/>
    </location>
</feature>
<sequence>MAESRRHRQTAPSPARSNLALATLFLGMFVLGSGELLVVGVLDRIAADFHVTIAATGTLVTVYALGLAIGGPILTALTIRMEKKTVLGGAVALFVVCNLVAALTHSYALFLVLRFLIGALQGLFIAGAFMAAVVVVPAERIGKAIGIVISGVAMAGALGVPLGTLVGQTLGWRGSFMAIVAGAVVVLVGTVALIPTVPPAGAGAAHQARYAFAPRVLAVLFLNFIVFSAIFATLTYLVPFLRDVTGVTGAMLSVFLLAYGAATAVGSFGGGRFADRNAGRALIVGSVGIAVSLLVLYLVGSIAWLVAIVLLAFGLCFYSIVPSLQVRVIALAGPGGQLAQSLPVSAANIGIAFGAFAGGVAIDKYGATAPVITGLVIAVVTIPVAWATGFLKPPVDAAPAGEATPAQPASATSPQATP</sequence>
<dbReference type="Proteomes" id="UP000262882">
    <property type="component" value="Unassembled WGS sequence"/>
</dbReference>
<evidence type="ECO:0000313" key="10">
    <source>
        <dbReference type="Proteomes" id="UP000262882"/>
    </source>
</evidence>
<comment type="caution">
    <text evidence="9">The sequence shown here is derived from an EMBL/GenBank/DDBJ whole genome shotgun (WGS) entry which is preliminary data.</text>
</comment>
<evidence type="ECO:0000256" key="3">
    <source>
        <dbReference type="ARBA" id="ARBA00022692"/>
    </source>
</evidence>
<feature type="transmembrane region" description="Helical" evidence="7">
    <location>
        <begin position="176"/>
        <end position="195"/>
    </location>
</feature>
<feature type="domain" description="Major facilitator superfamily (MFS) profile" evidence="8">
    <location>
        <begin position="20"/>
        <end position="396"/>
    </location>
</feature>
<proteinExistence type="predicted"/>
<feature type="transmembrane region" description="Helical" evidence="7">
    <location>
        <begin position="304"/>
        <end position="321"/>
    </location>
</feature>
<dbReference type="InterPro" id="IPR020846">
    <property type="entry name" value="MFS_dom"/>
</dbReference>
<dbReference type="Pfam" id="PF07690">
    <property type="entry name" value="MFS_1"/>
    <property type="match status" value="1"/>
</dbReference>
<feature type="transmembrane region" description="Helical" evidence="7">
    <location>
        <begin position="368"/>
        <end position="391"/>
    </location>
</feature>
<keyword evidence="5 7" id="KW-0472">Membrane</keyword>
<keyword evidence="2" id="KW-1003">Cell membrane</keyword>
<dbReference type="GO" id="GO:0022857">
    <property type="term" value="F:transmembrane transporter activity"/>
    <property type="evidence" value="ECO:0007669"/>
    <property type="project" value="InterPro"/>
</dbReference>
<dbReference type="GO" id="GO:0005886">
    <property type="term" value="C:plasma membrane"/>
    <property type="evidence" value="ECO:0007669"/>
    <property type="project" value="UniProtKB-SubCell"/>
</dbReference>
<dbReference type="AlphaFoldDB" id="A0A372GQ50"/>
<feature type="transmembrane region" description="Helical" evidence="7">
    <location>
        <begin position="86"/>
        <end position="109"/>
    </location>
</feature>
<feature type="transmembrane region" description="Helical" evidence="7">
    <location>
        <begin position="144"/>
        <end position="164"/>
    </location>
</feature>
<dbReference type="PANTHER" id="PTHR43124:SF10">
    <property type="entry name" value="PURINE EFFLUX PUMP PBUE"/>
    <property type="match status" value="1"/>
</dbReference>
<dbReference type="PANTHER" id="PTHR43124">
    <property type="entry name" value="PURINE EFFLUX PUMP PBUE"/>
    <property type="match status" value="1"/>
</dbReference>
<feature type="transmembrane region" description="Helical" evidence="7">
    <location>
        <begin position="53"/>
        <end position="74"/>
    </location>
</feature>
<evidence type="ECO:0000313" key="9">
    <source>
        <dbReference type="EMBL" id="RFS87445.1"/>
    </source>
</evidence>
<keyword evidence="4 7" id="KW-1133">Transmembrane helix</keyword>
<accession>A0A372GQ50</accession>
<evidence type="ECO:0000256" key="6">
    <source>
        <dbReference type="SAM" id="MobiDB-lite"/>
    </source>
</evidence>
<dbReference type="InterPro" id="IPR011701">
    <property type="entry name" value="MFS"/>
</dbReference>
<feature type="transmembrane region" description="Helical" evidence="7">
    <location>
        <begin position="250"/>
        <end position="269"/>
    </location>
</feature>
<dbReference type="OrthoDB" id="9814237at2"/>